<dbReference type="Gene3D" id="1.25.10.10">
    <property type="entry name" value="Leucine-rich Repeat Variant"/>
    <property type="match status" value="1"/>
</dbReference>
<keyword evidence="6" id="KW-1185">Reference proteome</keyword>
<dbReference type="EMBL" id="JXXN02003733">
    <property type="protein sequence ID" value="THD21228.1"/>
    <property type="molecule type" value="Genomic_DNA"/>
</dbReference>
<evidence type="ECO:0000313" key="5">
    <source>
        <dbReference type="EMBL" id="THD21228.1"/>
    </source>
</evidence>
<dbReference type="PANTHER" id="PTHR10997">
    <property type="entry name" value="IMPORTIN-7, 8, 11"/>
    <property type="match status" value="1"/>
</dbReference>
<dbReference type="PANTHER" id="PTHR10997:SF9">
    <property type="entry name" value="IMPORTIN-9"/>
    <property type="match status" value="1"/>
</dbReference>
<protein>
    <submittedName>
        <fullName evidence="5">Importin-9</fullName>
    </submittedName>
</protein>
<gene>
    <name evidence="5" type="ORF">D915_008086</name>
</gene>
<name>A0A4E0RI87_FASHE</name>
<dbReference type="PROSITE" id="PS50166">
    <property type="entry name" value="IMPORTIN_B_NT"/>
    <property type="match status" value="1"/>
</dbReference>
<dbReference type="InterPro" id="IPR001494">
    <property type="entry name" value="Importin-beta_N"/>
</dbReference>
<dbReference type="GO" id="GO:0005635">
    <property type="term" value="C:nuclear envelope"/>
    <property type="evidence" value="ECO:0007669"/>
    <property type="project" value="TreeGrafter"/>
</dbReference>
<dbReference type="Pfam" id="PF03810">
    <property type="entry name" value="IBN_N"/>
    <property type="match status" value="1"/>
</dbReference>
<dbReference type="SMART" id="SM00913">
    <property type="entry name" value="IBN_N"/>
    <property type="match status" value="1"/>
</dbReference>
<dbReference type="GO" id="GO:0031267">
    <property type="term" value="F:small GTPase binding"/>
    <property type="evidence" value="ECO:0007669"/>
    <property type="project" value="InterPro"/>
</dbReference>
<dbReference type="GO" id="GO:0005829">
    <property type="term" value="C:cytosol"/>
    <property type="evidence" value="ECO:0007669"/>
    <property type="project" value="TreeGrafter"/>
</dbReference>
<evidence type="ECO:0000256" key="3">
    <source>
        <dbReference type="ARBA" id="ARBA00023242"/>
    </source>
</evidence>
<evidence type="ECO:0000256" key="1">
    <source>
        <dbReference type="ARBA" id="ARBA00004123"/>
    </source>
</evidence>
<keyword evidence="2" id="KW-0813">Transport</keyword>
<keyword evidence="3" id="KW-0539">Nucleus</keyword>
<dbReference type="SUPFAM" id="SSF48371">
    <property type="entry name" value="ARM repeat"/>
    <property type="match status" value="1"/>
</dbReference>
<dbReference type="AlphaFoldDB" id="A0A4E0RI87"/>
<evidence type="ECO:0000313" key="6">
    <source>
        <dbReference type="Proteomes" id="UP000230066"/>
    </source>
</evidence>
<dbReference type="Proteomes" id="UP000230066">
    <property type="component" value="Unassembled WGS sequence"/>
</dbReference>
<comment type="caution">
    <text evidence="5">The sequence shown here is derived from an EMBL/GenBank/DDBJ whole genome shotgun (WGS) entry which is preliminary data.</text>
</comment>
<sequence>MSVPVMDASTTAVMSAFSIVLGQQEGDRRLAEQNLTALEVLDSYPVILTNLIADEQLAVEIRQLAGVTLKRYVLCHWSPNDCSGFTPPETTEEAKSHVRILLLRCLSSPVRLIRNVVTHTIATIAQFDWPEAWPTLLPDIAQMVNKVAQLEQSDISSIERNKALVHGCVRVLAAISGEISDLDVPKVAPLLMPSLMRVVCDKQRFGSATRRNAVIAINNLLDTMLSSGDENVFNQCIGCHIRPCMNYVLTELIASRPSIEESSFHAELIQMLTYLCVEVREFINSCFGGEWSPLMNMLWQMLLRTTDAYVQWKVIPPLGAGDDSKLETTDVVDSDGETIDYDTLVCALIEFLSRLTGVKRCRAKLIPHLSNLCFQLARLMQLPRSVANQWLNNLEDFIEDSDESLGCCVRLTILDLIRRLPVRFSNWYETFHITIGRLFTSAEERHTKGDPSWWTLLEVALYLCGTFPRCFSPKEETTTNKEITVLSLDVIVSRYVMPSLQQIDYPLLQVAALHCASELAVHSIPNGPQLNDLPGILIIALSSTQHPVVRASAVQELCSAGPKLRQFASNTTIKTVPKLDASESTTLLLSQLPNLVTGVVDCLSQFGEPLLMDGLDALCGLLRIDPQGFTISVRTQITSLLVELFKHCFSVAGTLSLYLDVLRTLCQASSDQPNEIIEQAFMPTLLTCLEQPGTVDTVATEAALQLLCVLIETSNQTVSSLLIQRLFPVVVHTAITSSDSMIISGCCEALRCYLAVGVNQVLDWHDDEGNNGIGYILHVTSRLLDPTGPVEHATAGGRLVCAILMRLQSHQLGENLDLLLRGALARLSNLPLPGNVGTSHLDDDLNSGSVRGARQSLVFVFVLLFRLQPEAAIHFLASVPDLNGQPVMATVLRLWCSSQPFYFAHAQVRISIFALSNLLAHAITTKDERLMQITLSASEVEQVCPSDLDTAARTRSKRQALKSSLSSAGFREILTLSYLALGKMNPPEFHRATNHASRLLDRLALEKLYSFEQY</sequence>
<evidence type="ECO:0000259" key="4">
    <source>
        <dbReference type="PROSITE" id="PS50166"/>
    </source>
</evidence>
<dbReference type="InterPro" id="IPR016024">
    <property type="entry name" value="ARM-type_fold"/>
</dbReference>
<proteinExistence type="predicted"/>
<reference evidence="5" key="1">
    <citation type="submission" date="2019-03" db="EMBL/GenBank/DDBJ databases">
        <title>Improved annotation for the trematode Fasciola hepatica.</title>
        <authorList>
            <person name="Choi Y.-J."/>
            <person name="Martin J."/>
            <person name="Mitreva M."/>
        </authorList>
    </citation>
    <scope>NUCLEOTIDE SEQUENCE [LARGE SCALE GENOMIC DNA]</scope>
</reference>
<accession>A0A4E0RI87</accession>
<organism evidence="5 6">
    <name type="scientific">Fasciola hepatica</name>
    <name type="common">Liver fluke</name>
    <dbReference type="NCBI Taxonomy" id="6192"/>
    <lineage>
        <taxon>Eukaryota</taxon>
        <taxon>Metazoa</taxon>
        <taxon>Spiralia</taxon>
        <taxon>Lophotrochozoa</taxon>
        <taxon>Platyhelminthes</taxon>
        <taxon>Trematoda</taxon>
        <taxon>Digenea</taxon>
        <taxon>Plagiorchiida</taxon>
        <taxon>Echinostomata</taxon>
        <taxon>Echinostomatoidea</taxon>
        <taxon>Fasciolidae</taxon>
        <taxon>Fasciola</taxon>
    </lineage>
</organism>
<dbReference type="GO" id="GO:0006606">
    <property type="term" value="P:protein import into nucleus"/>
    <property type="evidence" value="ECO:0007669"/>
    <property type="project" value="TreeGrafter"/>
</dbReference>
<evidence type="ECO:0000256" key="2">
    <source>
        <dbReference type="ARBA" id="ARBA00022448"/>
    </source>
</evidence>
<comment type="subcellular location">
    <subcellularLocation>
        <location evidence="1">Nucleus</location>
    </subcellularLocation>
</comment>
<feature type="domain" description="Importin N-terminal" evidence="4">
    <location>
        <begin position="31"/>
        <end position="108"/>
    </location>
</feature>
<dbReference type="InterPro" id="IPR011989">
    <property type="entry name" value="ARM-like"/>
</dbReference>